<reference evidence="2 3" key="1">
    <citation type="journal article" date="2021" name="BMC Genomics">
        <title>Genome-resolved metagenome and metatranscriptome analyses of thermophilic composting reveal key bacterial players and their metabolic interactions.</title>
        <authorList>
            <person name="Braga L.P.P."/>
            <person name="Pereira R.V."/>
            <person name="Martins L.F."/>
            <person name="Moura L.M.S."/>
            <person name="Sanchez F.B."/>
            <person name="Patane J.S.L."/>
            <person name="da Silva A.M."/>
            <person name="Setubal J.C."/>
        </authorList>
    </citation>
    <scope>NUCLEOTIDE SEQUENCE [LARGE SCALE GENOMIC DNA]</scope>
    <source>
        <strain evidence="2">ZC4RG45</strain>
    </source>
</reference>
<feature type="region of interest" description="Disordered" evidence="1">
    <location>
        <begin position="47"/>
        <end position="85"/>
    </location>
</feature>
<protein>
    <submittedName>
        <fullName evidence="2">Uncharacterized protein</fullName>
    </submittedName>
</protein>
<organism evidence="2 3">
    <name type="scientific">Thermocrispum agreste</name>
    <dbReference type="NCBI Taxonomy" id="37925"/>
    <lineage>
        <taxon>Bacteria</taxon>
        <taxon>Bacillati</taxon>
        <taxon>Actinomycetota</taxon>
        <taxon>Actinomycetes</taxon>
        <taxon>Pseudonocardiales</taxon>
        <taxon>Pseudonocardiaceae</taxon>
        <taxon>Thermocrispum</taxon>
    </lineage>
</organism>
<evidence type="ECO:0000313" key="2">
    <source>
        <dbReference type="EMBL" id="MFO7194008.1"/>
    </source>
</evidence>
<name>A0ABD6FKJ5_9PSEU</name>
<evidence type="ECO:0000313" key="3">
    <source>
        <dbReference type="Proteomes" id="UP000249324"/>
    </source>
</evidence>
<evidence type="ECO:0000256" key="1">
    <source>
        <dbReference type="SAM" id="MobiDB-lite"/>
    </source>
</evidence>
<feature type="compositionally biased region" description="Pro residues" evidence="1">
    <location>
        <begin position="51"/>
        <end position="63"/>
    </location>
</feature>
<gene>
    <name evidence="2" type="ORF">DIU77_017335</name>
</gene>
<dbReference type="EMBL" id="QGUI02000324">
    <property type="protein sequence ID" value="MFO7194008.1"/>
    <property type="molecule type" value="Genomic_DNA"/>
</dbReference>
<comment type="caution">
    <text evidence="2">The sequence shown here is derived from an EMBL/GenBank/DDBJ whole genome shotgun (WGS) entry which is preliminary data.</text>
</comment>
<sequence length="85" mass="9409">MRTESDGHSRGNPRLIELFANAPQEPKPGGSPTVQAWPQLLEFFKVAGQPVPGPWPPHQQPRPDPADDTVPIAVPEPPDENRMRE</sequence>
<accession>A0ABD6FKJ5</accession>
<dbReference type="AlphaFoldDB" id="A0ABD6FKJ5"/>
<proteinExistence type="predicted"/>
<dbReference type="Proteomes" id="UP000249324">
    <property type="component" value="Unassembled WGS sequence"/>
</dbReference>